<evidence type="ECO:0000313" key="3">
    <source>
        <dbReference type="EMBL" id="GJT84558.1"/>
    </source>
</evidence>
<organism evidence="3 4">
    <name type="scientific">Tanacetum coccineum</name>
    <dbReference type="NCBI Taxonomy" id="301880"/>
    <lineage>
        <taxon>Eukaryota</taxon>
        <taxon>Viridiplantae</taxon>
        <taxon>Streptophyta</taxon>
        <taxon>Embryophyta</taxon>
        <taxon>Tracheophyta</taxon>
        <taxon>Spermatophyta</taxon>
        <taxon>Magnoliopsida</taxon>
        <taxon>eudicotyledons</taxon>
        <taxon>Gunneridae</taxon>
        <taxon>Pentapetalae</taxon>
        <taxon>asterids</taxon>
        <taxon>campanulids</taxon>
        <taxon>Asterales</taxon>
        <taxon>Asteraceae</taxon>
        <taxon>Asteroideae</taxon>
        <taxon>Anthemideae</taxon>
        <taxon>Anthemidinae</taxon>
        <taxon>Tanacetum</taxon>
    </lineage>
</organism>
<proteinExistence type="predicted"/>
<reference evidence="3" key="2">
    <citation type="submission" date="2022-01" db="EMBL/GenBank/DDBJ databases">
        <authorList>
            <person name="Yamashiro T."/>
            <person name="Shiraishi A."/>
            <person name="Satake H."/>
            <person name="Nakayama K."/>
        </authorList>
    </citation>
    <scope>NUCLEOTIDE SEQUENCE</scope>
</reference>
<evidence type="ECO:0000256" key="2">
    <source>
        <dbReference type="SAM" id="MobiDB-lite"/>
    </source>
</evidence>
<keyword evidence="4" id="KW-1185">Reference proteome</keyword>
<accession>A0ABQ5H9L8</accession>
<feature type="coiled-coil region" evidence="1">
    <location>
        <begin position="90"/>
        <end position="117"/>
    </location>
</feature>
<name>A0ABQ5H9L8_9ASTR</name>
<dbReference type="Proteomes" id="UP001151760">
    <property type="component" value="Unassembled WGS sequence"/>
</dbReference>
<keyword evidence="1" id="KW-0175">Coiled coil</keyword>
<gene>
    <name evidence="3" type="ORF">Tco_1066275</name>
</gene>
<feature type="region of interest" description="Disordered" evidence="2">
    <location>
        <begin position="1"/>
        <end position="24"/>
    </location>
</feature>
<evidence type="ECO:0000256" key="1">
    <source>
        <dbReference type="SAM" id="Coils"/>
    </source>
</evidence>
<dbReference type="EMBL" id="BQNB010019370">
    <property type="protein sequence ID" value="GJT84558.1"/>
    <property type="molecule type" value="Genomic_DNA"/>
</dbReference>
<evidence type="ECO:0000313" key="4">
    <source>
        <dbReference type="Proteomes" id="UP001151760"/>
    </source>
</evidence>
<reference evidence="3" key="1">
    <citation type="journal article" date="2022" name="Int. J. Mol. Sci.">
        <title>Draft Genome of Tanacetum Coccineum: Genomic Comparison of Closely Related Tanacetum-Family Plants.</title>
        <authorList>
            <person name="Yamashiro T."/>
            <person name="Shiraishi A."/>
            <person name="Nakayama K."/>
            <person name="Satake H."/>
        </authorList>
    </citation>
    <scope>NUCLEOTIDE SEQUENCE</scope>
</reference>
<sequence length="149" mass="17274">MKDEAGSHLNNEENDSMLDNAYGEESLDELTASVMLMARLQPAAETTDTVTSYDDKAELETFKNRVKTFESQTVQCLKYKETCDDLKPELRNDKDTIDRLLREKDKIQSDYFKIKKEKLLIQHETQLAKKALESEKINILKILLISKRN</sequence>
<protein>
    <submittedName>
        <fullName evidence="3">Uncharacterized protein</fullName>
    </submittedName>
</protein>
<comment type="caution">
    <text evidence="3">The sequence shown here is derived from an EMBL/GenBank/DDBJ whole genome shotgun (WGS) entry which is preliminary data.</text>
</comment>